<reference evidence="8" key="1">
    <citation type="submission" date="2017-09" db="EMBL/GenBank/DDBJ databases">
        <title>Depth-based differentiation of microbial function through sediment-hosted aquifers and enrichment of novel symbionts in the deep terrestrial subsurface.</title>
        <authorList>
            <person name="Probst A.J."/>
            <person name="Ladd B."/>
            <person name="Jarett J.K."/>
            <person name="Geller-Mcgrath D.E."/>
            <person name="Sieber C.M.K."/>
            <person name="Emerson J.B."/>
            <person name="Anantharaman K."/>
            <person name="Thomas B.C."/>
            <person name="Malmstrom R."/>
            <person name="Stieglmeier M."/>
            <person name="Klingl A."/>
            <person name="Woyke T."/>
            <person name="Ryan C.M."/>
            <person name="Banfield J.F."/>
        </authorList>
    </citation>
    <scope>NUCLEOTIDE SEQUENCE [LARGE SCALE GENOMIC DNA]</scope>
</reference>
<dbReference type="InterPro" id="IPR050833">
    <property type="entry name" value="Poly_Biosynth_Transport"/>
</dbReference>
<keyword evidence="2" id="KW-1003">Cell membrane</keyword>
<keyword evidence="4 6" id="KW-1133">Transmembrane helix</keyword>
<dbReference type="AlphaFoldDB" id="A0A2M8L6G0"/>
<feature type="non-terminal residue" evidence="7">
    <location>
        <position position="1"/>
    </location>
</feature>
<feature type="transmembrane region" description="Helical" evidence="6">
    <location>
        <begin position="318"/>
        <end position="343"/>
    </location>
</feature>
<feature type="transmembrane region" description="Helical" evidence="6">
    <location>
        <begin position="408"/>
        <end position="430"/>
    </location>
</feature>
<evidence type="ECO:0000256" key="3">
    <source>
        <dbReference type="ARBA" id="ARBA00022692"/>
    </source>
</evidence>
<dbReference type="GO" id="GO:0005886">
    <property type="term" value="C:plasma membrane"/>
    <property type="evidence" value="ECO:0007669"/>
    <property type="project" value="UniProtKB-SubCell"/>
</dbReference>
<comment type="caution">
    <text evidence="7">The sequence shown here is derived from an EMBL/GenBank/DDBJ whole genome shotgun (WGS) entry which is preliminary data.</text>
</comment>
<dbReference type="PANTHER" id="PTHR30250">
    <property type="entry name" value="PST FAMILY PREDICTED COLANIC ACID TRANSPORTER"/>
    <property type="match status" value="1"/>
</dbReference>
<dbReference type="Pfam" id="PF01943">
    <property type="entry name" value="Polysacc_synt"/>
    <property type="match status" value="1"/>
</dbReference>
<feature type="transmembrane region" description="Helical" evidence="6">
    <location>
        <begin position="31"/>
        <end position="55"/>
    </location>
</feature>
<dbReference type="InterPro" id="IPR002797">
    <property type="entry name" value="Polysacc_synth"/>
</dbReference>
<evidence type="ECO:0000313" key="8">
    <source>
        <dbReference type="Proteomes" id="UP000229500"/>
    </source>
</evidence>
<dbReference type="CDD" id="cd13128">
    <property type="entry name" value="MATE_Wzx_like"/>
    <property type="match status" value="1"/>
</dbReference>
<feature type="transmembrane region" description="Helical" evidence="6">
    <location>
        <begin position="146"/>
        <end position="164"/>
    </location>
</feature>
<name>A0A2M8L6G0_9BACT</name>
<gene>
    <name evidence="7" type="ORF">COU96_00040</name>
</gene>
<feature type="transmembrane region" description="Helical" evidence="6">
    <location>
        <begin position="382"/>
        <end position="402"/>
    </location>
</feature>
<feature type="transmembrane region" description="Helical" evidence="6">
    <location>
        <begin position="171"/>
        <end position="193"/>
    </location>
</feature>
<organism evidence="7 8">
    <name type="scientific">Candidatus Shapirobacteria bacterium CG10_big_fil_rev_8_21_14_0_10_38_14</name>
    <dbReference type="NCBI Taxonomy" id="1974483"/>
    <lineage>
        <taxon>Bacteria</taxon>
        <taxon>Candidatus Shapironibacteriota</taxon>
    </lineage>
</organism>
<keyword evidence="5 6" id="KW-0472">Membrane</keyword>
<feature type="transmembrane region" description="Helical" evidence="6">
    <location>
        <begin position="233"/>
        <end position="252"/>
    </location>
</feature>
<dbReference type="EMBL" id="PFEL01000003">
    <property type="protein sequence ID" value="PJE69386.1"/>
    <property type="molecule type" value="Genomic_DNA"/>
</dbReference>
<evidence type="ECO:0000256" key="5">
    <source>
        <dbReference type="ARBA" id="ARBA00023136"/>
    </source>
</evidence>
<protein>
    <submittedName>
        <fullName evidence="7">Uncharacterized protein</fullName>
    </submittedName>
</protein>
<accession>A0A2M8L6G0</accession>
<evidence type="ECO:0000256" key="6">
    <source>
        <dbReference type="SAM" id="Phobius"/>
    </source>
</evidence>
<feature type="transmembrane region" description="Helical" evidence="6">
    <location>
        <begin position="199"/>
        <end position="221"/>
    </location>
</feature>
<evidence type="ECO:0000256" key="1">
    <source>
        <dbReference type="ARBA" id="ARBA00004651"/>
    </source>
</evidence>
<evidence type="ECO:0000256" key="4">
    <source>
        <dbReference type="ARBA" id="ARBA00022989"/>
    </source>
</evidence>
<evidence type="ECO:0000313" key="7">
    <source>
        <dbReference type="EMBL" id="PJE69386.1"/>
    </source>
</evidence>
<dbReference type="Proteomes" id="UP000229500">
    <property type="component" value="Unassembled WGS sequence"/>
</dbReference>
<comment type="subcellular location">
    <subcellularLocation>
        <location evidence="1">Cell membrane</location>
        <topology evidence="1">Multi-pass membrane protein</topology>
    </subcellularLocation>
</comment>
<keyword evidence="3 6" id="KW-0812">Transmembrane</keyword>
<feature type="transmembrane region" description="Helical" evidence="6">
    <location>
        <begin position="272"/>
        <end position="297"/>
    </location>
</feature>
<feature type="transmembrane region" description="Helical" evidence="6">
    <location>
        <begin position="61"/>
        <end position="86"/>
    </location>
</feature>
<dbReference type="PANTHER" id="PTHR30250:SF11">
    <property type="entry name" value="O-ANTIGEN TRANSPORTER-RELATED"/>
    <property type="match status" value="1"/>
</dbReference>
<feature type="transmembrane region" description="Helical" evidence="6">
    <location>
        <begin position="107"/>
        <end position="126"/>
    </location>
</feature>
<sequence length="435" mass="47969">RSNRYPFNPQVKKYISHFYALALSQTAKSTYLTTFGAGLNAFLGFIFTIVVARSISPANFGLFSVVMNLLVILFVICDIGLSSSVLRFLPQAIREGSKEKAREILKLSFLATLLISGLLAILLAAFSEPIANLVFTKSELSLPLTIVSVSLLGISLTYLFVAVLQGQQRFLFGVITETSIAFLKVVATLGLLISGRLNLISVLVVYSLTSFTGLILGFLFIRPDFLFAKTNLKLAKTLFGFGIWIALARIANSISGKIDTLMLIRFVETAQVGFYAAAQRMTFIFPVMVGGMTVVLSPKFASLKTLTEVKSFMKKSSLLISSLFLPVVLLFVLAPWITIWIYGQVYQPSIYIFRWLLLSSSFFIASAIPITIIIYFLGESRFFAVLSLLQLLIIVLANLVLIPKLGVIGPAISLAIAYGAIFIISMFFVFKKFHQ</sequence>
<proteinExistence type="predicted"/>
<feature type="transmembrane region" description="Helical" evidence="6">
    <location>
        <begin position="355"/>
        <end position="377"/>
    </location>
</feature>
<evidence type="ECO:0000256" key="2">
    <source>
        <dbReference type="ARBA" id="ARBA00022475"/>
    </source>
</evidence>